<dbReference type="InterPro" id="IPR016181">
    <property type="entry name" value="Acyl_CoA_acyltransferase"/>
</dbReference>
<evidence type="ECO:0000313" key="4">
    <source>
        <dbReference type="EMBL" id="MBR0663871.1"/>
    </source>
</evidence>
<dbReference type="PANTHER" id="PTHR43877">
    <property type="entry name" value="AMINOALKYLPHOSPHONATE N-ACETYLTRANSFERASE-RELATED-RELATED"/>
    <property type="match status" value="1"/>
</dbReference>
<sequence length="161" mass="17091">MLTVQEESPRQEAVAALLRQSDALAAALYPGEYRRPLNPETLAAPGIRVFVARTAEGAAAGCCALFEDGKGGAELKRMIVDAACRQRGVGGALLRAVEAAAVAHGIHVIRMEVGIRNTDGQALYRRAGYAERGPFGRYAPSPISLFFEKRLAAEGDPPQAT</sequence>
<evidence type="ECO:0000256" key="2">
    <source>
        <dbReference type="ARBA" id="ARBA00023315"/>
    </source>
</evidence>
<reference evidence="5" key="1">
    <citation type="journal article" date="2021" name="Syst. Appl. Microbiol.">
        <title>Roseomonas hellenica sp. nov., isolated from roots of wild-growing Alkanna tinctoria.</title>
        <authorList>
            <person name="Rat A."/>
            <person name="Naranjo H.D."/>
            <person name="Lebbe L."/>
            <person name="Cnockaert M."/>
            <person name="Krigas N."/>
            <person name="Grigoriadou K."/>
            <person name="Maloupa E."/>
            <person name="Willems A."/>
        </authorList>
    </citation>
    <scope>NUCLEOTIDE SEQUENCE [LARGE SCALE GENOMIC DNA]</scope>
    <source>
        <strain evidence="5">LMG 31523</strain>
    </source>
</reference>
<evidence type="ECO:0000313" key="5">
    <source>
        <dbReference type="Proteomes" id="UP001196870"/>
    </source>
</evidence>
<dbReference type="SUPFAM" id="SSF55729">
    <property type="entry name" value="Acyl-CoA N-acyltransferases (Nat)"/>
    <property type="match status" value="1"/>
</dbReference>
<feature type="domain" description="N-acetyltransferase" evidence="3">
    <location>
        <begin position="2"/>
        <end position="152"/>
    </location>
</feature>
<dbReference type="InterPro" id="IPR000182">
    <property type="entry name" value="GNAT_dom"/>
</dbReference>
<evidence type="ECO:0000259" key="3">
    <source>
        <dbReference type="PROSITE" id="PS51186"/>
    </source>
</evidence>
<dbReference type="EMBL" id="JAAGBB010000005">
    <property type="protein sequence ID" value="MBR0663871.1"/>
    <property type="molecule type" value="Genomic_DNA"/>
</dbReference>
<keyword evidence="1" id="KW-0808">Transferase</keyword>
<dbReference type="PANTHER" id="PTHR43877:SF2">
    <property type="entry name" value="AMINOALKYLPHOSPHONATE N-ACETYLTRANSFERASE-RELATED"/>
    <property type="match status" value="1"/>
</dbReference>
<organism evidence="4 5">
    <name type="scientific">Plastoroseomonas hellenica</name>
    <dbReference type="NCBI Taxonomy" id="2687306"/>
    <lineage>
        <taxon>Bacteria</taxon>
        <taxon>Pseudomonadati</taxon>
        <taxon>Pseudomonadota</taxon>
        <taxon>Alphaproteobacteria</taxon>
        <taxon>Acetobacterales</taxon>
        <taxon>Acetobacteraceae</taxon>
        <taxon>Plastoroseomonas</taxon>
    </lineage>
</organism>
<proteinExistence type="predicted"/>
<accession>A0ABS5EU87</accession>
<dbReference type="Gene3D" id="3.40.630.30">
    <property type="match status" value="1"/>
</dbReference>
<name>A0ABS5EU87_9PROT</name>
<dbReference type="CDD" id="cd04301">
    <property type="entry name" value="NAT_SF"/>
    <property type="match status" value="1"/>
</dbReference>
<dbReference type="Pfam" id="PF00583">
    <property type="entry name" value="Acetyltransf_1"/>
    <property type="match status" value="1"/>
</dbReference>
<dbReference type="RefSeq" id="WP_211851460.1">
    <property type="nucleotide sequence ID" value="NZ_JAAGBB010000005.1"/>
</dbReference>
<keyword evidence="2" id="KW-0012">Acyltransferase</keyword>
<comment type="caution">
    <text evidence="4">The sequence shown here is derived from an EMBL/GenBank/DDBJ whole genome shotgun (WGS) entry which is preliminary data.</text>
</comment>
<dbReference type="PROSITE" id="PS51186">
    <property type="entry name" value="GNAT"/>
    <property type="match status" value="1"/>
</dbReference>
<dbReference type="Proteomes" id="UP001196870">
    <property type="component" value="Unassembled WGS sequence"/>
</dbReference>
<dbReference type="InterPro" id="IPR050832">
    <property type="entry name" value="Bact_Acetyltransf"/>
</dbReference>
<keyword evidence="5" id="KW-1185">Reference proteome</keyword>
<evidence type="ECO:0000256" key="1">
    <source>
        <dbReference type="ARBA" id="ARBA00022679"/>
    </source>
</evidence>
<gene>
    <name evidence="4" type="ORF">GXW71_05810</name>
</gene>
<protein>
    <submittedName>
        <fullName evidence="4">GNAT family N-acetyltransferase</fullName>
    </submittedName>
</protein>